<evidence type="ECO:0000313" key="2">
    <source>
        <dbReference type="Proteomes" id="UP000831701"/>
    </source>
</evidence>
<dbReference type="Proteomes" id="UP000831701">
    <property type="component" value="Chromosome 10"/>
</dbReference>
<protein>
    <submittedName>
        <fullName evidence="1">Uncharacterized protein</fullName>
    </submittedName>
</protein>
<sequence length="84" mass="9453">MENTAGSRMLICSQYCRWSPQRPQWNEVARQGNVTMAAMDNFTKWPEAFAIPDQETETVANALMEGCLPGLEQQRSFTGPGEKL</sequence>
<proteinExistence type="predicted"/>
<organism evidence="1 2">
    <name type="scientific">Scortum barcoo</name>
    <name type="common">barcoo grunter</name>
    <dbReference type="NCBI Taxonomy" id="214431"/>
    <lineage>
        <taxon>Eukaryota</taxon>
        <taxon>Metazoa</taxon>
        <taxon>Chordata</taxon>
        <taxon>Craniata</taxon>
        <taxon>Vertebrata</taxon>
        <taxon>Euteleostomi</taxon>
        <taxon>Actinopterygii</taxon>
        <taxon>Neopterygii</taxon>
        <taxon>Teleostei</taxon>
        <taxon>Neoteleostei</taxon>
        <taxon>Acanthomorphata</taxon>
        <taxon>Eupercaria</taxon>
        <taxon>Centrarchiformes</taxon>
        <taxon>Terapontoidei</taxon>
        <taxon>Terapontidae</taxon>
        <taxon>Scortum</taxon>
    </lineage>
</organism>
<dbReference type="EMBL" id="CM041540">
    <property type="protein sequence ID" value="KAI3366919.1"/>
    <property type="molecule type" value="Genomic_DNA"/>
</dbReference>
<gene>
    <name evidence="1" type="ORF">L3Q82_009559</name>
</gene>
<evidence type="ECO:0000313" key="1">
    <source>
        <dbReference type="EMBL" id="KAI3366919.1"/>
    </source>
</evidence>
<keyword evidence="2" id="KW-1185">Reference proteome</keyword>
<accession>A0ACB8WGK3</accession>
<reference evidence="1" key="1">
    <citation type="submission" date="2022-04" db="EMBL/GenBank/DDBJ databases">
        <title>Jade perch genome.</title>
        <authorList>
            <person name="Chao B."/>
        </authorList>
    </citation>
    <scope>NUCLEOTIDE SEQUENCE</scope>
    <source>
        <strain evidence="1">CB-2022</strain>
    </source>
</reference>
<name>A0ACB8WGK3_9TELE</name>
<comment type="caution">
    <text evidence="1">The sequence shown here is derived from an EMBL/GenBank/DDBJ whole genome shotgun (WGS) entry which is preliminary data.</text>
</comment>